<reference evidence="1" key="1">
    <citation type="submission" date="2021-06" db="EMBL/GenBank/DDBJ databases">
        <authorList>
            <person name="Kallberg Y."/>
            <person name="Tangrot J."/>
            <person name="Rosling A."/>
        </authorList>
    </citation>
    <scope>NUCLEOTIDE SEQUENCE</scope>
    <source>
        <strain evidence="1">MA461A</strain>
    </source>
</reference>
<accession>A0ACA9KIH8</accession>
<organism evidence="1 2">
    <name type="scientific">Racocetra persica</name>
    <dbReference type="NCBI Taxonomy" id="160502"/>
    <lineage>
        <taxon>Eukaryota</taxon>
        <taxon>Fungi</taxon>
        <taxon>Fungi incertae sedis</taxon>
        <taxon>Mucoromycota</taxon>
        <taxon>Glomeromycotina</taxon>
        <taxon>Glomeromycetes</taxon>
        <taxon>Diversisporales</taxon>
        <taxon>Gigasporaceae</taxon>
        <taxon>Racocetra</taxon>
    </lineage>
</organism>
<evidence type="ECO:0000313" key="1">
    <source>
        <dbReference type="EMBL" id="CAG8475388.1"/>
    </source>
</evidence>
<comment type="caution">
    <text evidence="1">The sequence shown here is derived from an EMBL/GenBank/DDBJ whole genome shotgun (WGS) entry which is preliminary data.</text>
</comment>
<sequence length="60" mass="6792">MTETQRWTKNGKKSTENEDDSKSNLIGTSEEPLSDSDNKSSNIEQNDSIEAHQTINYETD</sequence>
<gene>
    <name evidence="1" type="ORF">RPERSI_LOCUS753</name>
</gene>
<dbReference type="Proteomes" id="UP000789920">
    <property type="component" value="Unassembled WGS sequence"/>
</dbReference>
<keyword evidence="2" id="KW-1185">Reference proteome</keyword>
<name>A0ACA9KIH8_9GLOM</name>
<evidence type="ECO:0000313" key="2">
    <source>
        <dbReference type="Proteomes" id="UP000789920"/>
    </source>
</evidence>
<dbReference type="EMBL" id="CAJVQC010000604">
    <property type="protein sequence ID" value="CAG8475388.1"/>
    <property type="molecule type" value="Genomic_DNA"/>
</dbReference>
<proteinExistence type="predicted"/>
<protein>
    <submittedName>
        <fullName evidence="1">29840_t:CDS:1</fullName>
    </submittedName>
</protein>